<reference evidence="2" key="1">
    <citation type="journal article" date="2019" name="Int. J. Syst. Evol. Microbiol.">
        <title>The Global Catalogue of Microorganisms (GCM) 10K type strain sequencing project: providing services to taxonomists for standard genome sequencing and annotation.</title>
        <authorList>
            <consortium name="The Broad Institute Genomics Platform"/>
            <consortium name="The Broad Institute Genome Sequencing Center for Infectious Disease"/>
            <person name="Wu L."/>
            <person name="Ma J."/>
        </authorList>
    </citation>
    <scope>NUCLEOTIDE SEQUENCE [LARGE SCALE GENOMIC DNA]</scope>
    <source>
        <strain evidence="2">PJ61</strain>
    </source>
</reference>
<keyword evidence="2" id="KW-1185">Reference proteome</keyword>
<accession>A0ABV8WQ88</accession>
<name>A0ABV8WQ88_9MICC</name>
<proteinExistence type="predicted"/>
<dbReference type="EMBL" id="JBHSDQ010000013">
    <property type="protein sequence ID" value="MFC4398254.1"/>
    <property type="molecule type" value="Genomic_DNA"/>
</dbReference>
<comment type="caution">
    <text evidence="1">The sequence shown here is derived from an EMBL/GenBank/DDBJ whole genome shotgun (WGS) entry which is preliminary data.</text>
</comment>
<gene>
    <name evidence="1" type="ORF">ACFO0G_19345</name>
</gene>
<dbReference type="Proteomes" id="UP001595778">
    <property type="component" value="Unassembled WGS sequence"/>
</dbReference>
<organism evidence="1 2">
    <name type="scientific">Arthrobacter sedimenti</name>
    <dbReference type="NCBI Taxonomy" id="2694931"/>
    <lineage>
        <taxon>Bacteria</taxon>
        <taxon>Bacillati</taxon>
        <taxon>Actinomycetota</taxon>
        <taxon>Actinomycetes</taxon>
        <taxon>Micrococcales</taxon>
        <taxon>Micrococcaceae</taxon>
        <taxon>Arthrobacter</taxon>
    </lineage>
</organism>
<evidence type="ECO:0000313" key="1">
    <source>
        <dbReference type="EMBL" id="MFC4398254.1"/>
    </source>
</evidence>
<sequence length="105" mass="11347">MAGEITAKPEALNGVEVSVFDQIDPEKTYFHARGTVQDCIAELTVYRADFEAANEAADPESLSESLRLIDRLLVLTGLIESSVEPALAVTNERTGTAGLITRPQQ</sequence>
<evidence type="ECO:0000313" key="2">
    <source>
        <dbReference type="Proteomes" id="UP001595778"/>
    </source>
</evidence>
<protein>
    <submittedName>
        <fullName evidence="1">Uncharacterized protein</fullName>
    </submittedName>
</protein>
<dbReference type="RefSeq" id="WP_376979645.1">
    <property type="nucleotide sequence ID" value="NZ_JBHSDQ010000013.1"/>
</dbReference>